<dbReference type="Proteomes" id="UP000031971">
    <property type="component" value="Unassembled WGS sequence"/>
</dbReference>
<gene>
    <name evidence="1" type="ORF">CCC_00216</name>
</gene>
<dbReference type="AlphaFoldDB" id="A0A0C2YR41"/>
<organism evidence="1 2">
    <name type="scientific">Paramagnetospirillum magnetotacticum MS-1</name>
    <dbReference type="NCBI Taxonomy" id="272627"/>
    <lineage>
        <taxon>Bacteria</taxon>
        <taxon>Pseudomonadati</taxon>
        <taxon>Pseudomonadota</taxon>
        <taxon>Alphaproteobacteria</taxon>
        <taxon>Rhodospirillales</taxon>
        <taxon>Magnetospirillaceae</taxon>
        <taxon>Paramagnetospirillum</taxon>
    </lineage>
</organism>
<name>A0A0C2YR41_PARME</name>
<accession>A0A0C2YR41</accession>
<proteinExistence type="predicted"/>
<comment type="caution">
    <text evidence="1">The sequence shown here is derived from an EMBL/GenBank/DDBJ whole genome shotgun (WGS) entry which is preliminary data.</text>
</comment>
<protein>
    <submittedName>
        <fullName evidence="1">Uncharacterized protein</fullName>
    </submittedName>
</protein>
<sequence>MRLRGKSFMCSKMFGQIGIVHGGHCHLFAQEMAFNVFFKYINRRFD</sequence>
<evidence type="ECO:0000313" key="2">
    <source>
        <dbReference type="Proteomes" id="UP000031971"/>
    </source>
</evidence>
<dbReference type="EMBL" id="JXSL01000030">
    <property type="protein sequence ID" value="KIL97155.1"/>
    <property type="molecule type" value="Genomic_DNA"/>
</dbReference>
<reference evidence="1 2" key="1">
    <citation type="submission" date="2015-01" db="EMBL/GenBank/DDBJ databases">
        <title>Genome Sequence of Magnetospirillum magnetotacticum Strain MS-1.</title>
        <authorList>
            <person name="Marinov G.K."/>
            <person name="Smalley M.D."/>
            <person name="DeSalvo G."/>
        </authorList>
    </citation>
    <scope>NUCLEOTIDE SEQUENCE [LARGE SCALE GENOMIC DNA]</scope>
    <source>
        <strain evidence="1 2">MS-1</strain>
    </source>
</reference>
<keyword evidence="2" id="KW-1185">Reference proteome</keyword>
<evidence type="ECO:0000313" key="1">
    <source>
        <dbReference type="EMBL" id="KIL97155.1"/>
    </source>
</evidence>